<evidence type="ECO:0000313" key="3">
    <source>
        <dbReference type="Proteomes" id="UP001152320"/>
    </source>
</evidence>
<keyword evidence="3" id="KW-1185">Reference proteome</keyword>
<dbReference type="EMBL" id="JAIZAY010000004">
    <property type="protein sequence ID" value="KAJ8043561.1"/>
    <property type="molecule type" value="Genomic_DNA"/>
</dbReference>
<dbReference type="Pfam" id="PF02037">
    <property type="entry name" value="SAP"/>
    <property type="match status" value="1"/>
</dbReference>
<feature type="domain" description="SAP" evidence="1">
    <location>
        <begin position="11"/>
        <end position="45"/>
    </location>
</feature>
<reference evidence="2" key="1">
    <citation type="submission" date="2021-10" db="EMBL/GenBank/DDBJ databases">
        <title>Tropical sea cucumber genome reveals ecological adaptation and Cuvierian tubules defense mechanism.</title>
        <authorList>
            <person name="Chen T."/>
        </authorList>
    </citation>
    <scope>NUCLEOTIDE SEQUENCE</scope>
    <source>
        <strain evidence="2">Nanhai2018</strain>
        <tissue evidence="2">Muscle</tissue>
    </source>
</reference>
<dbReference type="PANTHER" id="PTHR47526:SF3">
    <property type="entry name" value="PHD-TYPE DOMAIN-CONTAINING PROTEIN"/>
    <property type="match status" value="1"/>
</dbReference>
<dbReference type="InterPro" id="IPR036361">
    <property type="entry name" value="SAP_dom_sf"/>
</dbReference>
<dbReference type="SUPFAM" id="SSF68906">
    <property type="entry name" value="SAP domain"/>
    <property type="match status" value="1"/>
</dbReference>
<dbReference type="OrthoDB" id="10035901at2759"/>
<dbReference type="InterPro" id="IPR003034">
    <property type="entry name" value="SAP_dom"/>
</dbReference>
<protein>
    <recommendedName>
        <fullName evidence="1">SAP domain-containing protein</fullName>
    </recommendedName>
</protein>
<dbReference type="AlphaFoldDB" id="A0A9Q1HFX0"/>
<comment type="caution">
    <text evidence="2">The sequence shown here is derived from an EMBL/GenBank/DDBJ whole genome shotgun (WGS) entry which is preliminary data.</text>
</comment>
<dbReference type="PROSITE" id="PS50800">
    <property type="entry name" value="SAP"/>
    <property type="match status" value="1"/>
</dbReference>
<sequence length="165" mass="18552">MASDALSIDEIKLWNVKTLQDFLRKRGLKVSGRKEELVALVFAALQMPDSTSADSDSAKREGYSKLLQIPSGKLPDPASLQNWMSEGDGITSWLPTMALDIGKYFQSLDNIPLKNKLMSDYKDGKAYSYFASGWVKIFYHAIDENSEFCFLKTECRPSQNINNVP</sequence>
<accession>A0A9Q1HFX0</accession>
<gene>
    <name evidence="2" type="ORF">HOLleu_10706</name>
</gene>
<evidence type="ECO:0000313" key="2">
    <source>
        <dbReference type="EMBL" id="KAJ8043561.1"/>
    </source>
</evidence>
<organism evidence="2 3">
    <name type="scientific">Holothuria leucospilota</name>
    <name type="common">Black long sea cucumber</name>
    <name type="synonym">Mertensiothuria leucospilota</name>
    <dbReference type="NCBI Taxonomy" id="206669"/>
    <lineage>
        <taxon>Eukaryota</taxon>
        <taxon>Metazoa</taxon>
        <taxon>Echinodermata</taxon>
        <taxon>Eleutherozoa</taxon>
        <taxon>Echinozoa</taxon>
        <taxon>Holothuroidea</taxon>
        <taxon>Aspidochirotacea</taxon>
        <taxon>Aspidochirotida</taxon>
        <taxon>Holothuriidae</taxon>
        <taxon>Holothuria</taxon>
    </lineage>
</organism>
<dbReference type="Proteomes" id="UP001152320">
    <property type="component" value="Chromosome 4"/>
</dbReference>
<dbReference type="Gene3D" id="1.10.720.30">
    <property type="entry name" value="SAP domain"/>
    <property type="match status" value="1"/>
</dbReference>
<name>A0A9Q1HFX0_HOLLE</name>
<evidence type="ECO:0000259" key="1">
    <source>
        <dbReference type="PROSITE" id="PS50800"/>
    </source>
</evidence>
<proteinExistence type="predicted"/>
<dbReference type="PANTHER" id="PTHR47526">
    <property type="entry name" value="ATP-DEPENDENT DNA HELICASE"/>
    <property type="match status" value="1"/>
</dbReference>
<dbReference type="SMART" id="SM00513">
    <property type="entry name" value="SAP"/>
    <property type="match status" value="1"/>
</dbReference>